<dbReference type="HOGENOM" id="CLU_033808_0_0_11"/>
<accession>C7R2D2</accession>
<evidence type="ECO:0000313" key="1">
    <source>
        <dbReference type="EMBL" id="ACV08503.1"/>
    </source>
</evidence>
<sequence>MSKSVHHIVQVSSQFQILALCAAIQHGAVPIDKRSSTLLVCNNTPIPEIHPFVLSDEVQQLADLYFGKVVLFNDLTYPLRPKDFSPSPSQRHIWQRLLRDYFAVPHDSRVHLTVESLQVNPARALAMIFGDSPLSVHADGLMVYSPTRFHLDPTLTQRIHSLVYPDFLPGISPLLFNELAITRTPVPLAACDSTIRSLSASGSSSLPVRSSPTSSYALILGQYLSQLGVLTQSEEDDLYRGMLDRAVTQGFSAVVFRPHPSAPPTSVRSFVQYAHLVGVDITVDDCPTPVEFRYILNPPEKVFSVFSTALATASIGGGLPVEAVGTELLLEALTPYQNSNRVPVTLCDLLFRADSPSLSVEEVQELVNAVGYCMQARTLPHLRDDAQRFVDTHRLGSSLPWRRYIKKRRAESLGLISPPKPQPVVEAGPRPPASLYGRVRRAVGRRVRAQVRGNQ</sequence>
<proteinExistence type="predicted"/>
<reference evidence="1 2" key="1">
    <citation type="journal article" date="2009" name="Stand. Genomic Sci.">
        <title>Complete genome sequence of Jonesia denitrificans type strain (Prevot 55134).</title>
        <authorList>
            <person name="Pukall R."/>
            <person name="Gehrich-Schroter G."/>
            <person name="Lapidus A."/>
            <person name="Nolan M."/>
            <person name="Glavina Del Rio T."/>
            <person name="Lucas S."/>
            <person name="Chen F."/>
            <person name="Tice H."/>
            <person name="Pitluck S."/>
            <person name="Cheng J.F."/>
            <person name="Copeland A."/>
            <person name="Saunders E."/>
            <person name="Brettin T."/>
            <person name="Detter J.C."/>
            <person name="Bruce D."/>
            <person name="Goodwin L."/>
            <person name="Pati A."/>
            <person name="Ivanova N."/>
            <person name="Mavromatis K."/>
            <person name="Ovchinnikova G."/>
            <person name="Chen A."/>
            <person name="Palaniappan K."/>
            <person name="Land M."/>
            <person name="Hauser L."/>
            <person name="Chang Y.J."/>
            <person name="Jeffries C.D."/>
            <person name="Chain P."/>
            <person name="Goker M."/>
            <person name="Bristow J."/>
            <person name="Eisen J.A."/>
            <person name="Markowitz V."/>
            <person name="Hugenholtz P."/>
            <person name="Kyrpides N.C."/>
            <person name="Klenk H.P."/>
            <person name="Han C."/>
        </authorList>
    </citation>
    <scope>NUCLEOTIDE SEQUENCE [LARGE SCALE GENOMIC DNA]</scope>
    <source>
        <strain evidence="2">ATCC 14870 / DSM 20603 / BCRC 15368 / CIP 55.134 / JCM 11481 / NBRC 15587 / NCTC 10816 / Prevot 55134</strain>
    </source>
</reference>
<dbReference type="EMBL" id="CP001706">
    <property type="protein sequence ID" value="ACV08503.1"/>
    <property type="molecule type" value="Genomic_DNA"/>
</dbReference>
<dbReference type="STRING" id="471856.Jden_0841"/>
<dbReference type="RefSeq" id="WP_015771131.1">
    <property type="nucleotide sequence ID" value="NC_013174.1"/>
</dbReference>
<keyword evidence="2" id="KW-1185">Reference proteome</keyword>
<organism evidence="1 2">
    <name type="scientific">Jonesia denitrificans (strain ATCC 14870 / DSM 20603 / BCRC 15368 / CIP 55.134 / JCM 11481 / NBRC 15587 / NCTC 10816 / Prevot 55134)</name>
    <name type="common">Listeria denitrificans</name>
    <dbReference type="NCBI Taxonomy" id="471856"/>
    <lineage>
        <taxon>Bacteria</taxon>
        <taxon>Bacillati</taxon>
        <taxon>Actinomycetota</taxon>
        <taxon>Actinomycetes</taxon>
        <taxon>Micrococcales</taxon>
        <taxon>Jonesiaceae</taxon>
        <taxon>Jonesia</taxon>
    </lineage>
</organism>
<evidence type="ECO:0000313" key="2">
    <source>
        <dbReference type="Proteomes" id="UP000000628"/>
    </source>
</evidence>
<dbReference type="Proteomes" id="UP000000628">
    <property type="component" value="Chromosome"/>
</dbReference>
<dbReference type="AlphaFoldDB" id="C7R2D2"/>
<name>C7R2D2_JONDD</name>
<dbReference type="KEGG" id="jde:Jden_0841"/>
<dbReference type="eggNOG" id="ENOG502ZBCY">
    <property type="taxonomic scope" value="Bacteria"/>
</dbReference>
<dbReference type="OrthoDB" id="3723482at2"/>
<dbReference type="Pfam" id="PF07388">
    <property type="entry name" value="A-2_8-polyST"/>
    <property type="match status" value="1"/>
</dbReference>
<gene>
    <name evidence="1" type="ordered locus">Jden_0841</name>
</gene>
<dbReference type="InterPro" id="IPR010866">
    <property type="entry name" value="A-2_8-polyST"/>
</dbReference>
<protein>
    <submittedName>
        <fullName evidence="1">Uncharacterized protein</fullName>
    </submittedName>
</protein>